<evidence type="ECO:0000256" key="1">
    <source>
        <dbReference type="SAM" id="MobiDB-lite"/>
    </source>
</evidence>
<dbReference type="EMBL" id="MDDS01000028">
    <property type="protein sequence ID" value="ODP37507.1"/>
    <property type="molecule type" value="Genomic_DNA"/>
</dbReference>
<organism evidence="2 3">
    <name type="scientific">Sphingomonas turrisvirgatae</name>
    <dbReference type="NCBI Taxonomy" id="1888892"/>
    <lineage>
        <taxon>Bacteria</taxon>
        <taxon>Pseudomonadati</taxon>
        <taxon>Pseudomonadota</taxon>
        <taxon>Alphaproteobacteria</taxon>
        <taxon>Sphingomonadales</taxon>
        <taxon>Sphingomonadaceae</taxon>
        <taxon>Sphingomonas</taxon>
    </lineage>
</organism>
<dbReference type="RefSeq" id="WP_069320747.1">
    <property type="nucleotide sequence ID" value="NZ_MDDS01000028.1"/>
</dbReference>
<name>A0A1E3LUQ9_9SPHN</name>
<keyword evidence="3" id="KW-1185">Reference proteome</keyword>
<reference evidence="2 3" key="1">
    <citation type="submission" date="2016-08" db="EMBL/GenBank/DDBJ databases">
        <title>Draft genome of the agarase producing Sphingomonas sp. MCT13.</title>
        <authorList>
            <person name="D'Andrea M.M."/>
            <person name="Rossolini G.M."/>
            <person name="Thaller M.C."/>
        </authorList>
    </citation>
    <scope>NUCLEOTIDE SEQUENCE [LARGE SCALE GENOMIC DNA]</scope>
    <source>
        <strain evidence="2 3">MCT13</strain>
    </source>
</reference>
<evidence type="ECO:0000313" key="3">
    <source>
        <dbReference type="Proteomes" id="UP000094487"/>
    </source>
</evidence>
<protein>
    <submittedName>
        <fullName evidence="2">Uncharacterized protein</fullName>
    </submittedName>
</protein>
<accession>A0A1E3LUQ9</accession>
<sequence>MPRKVRKPPKAPQIRRVLTRAERATAAARNVALFDRHELAQIVAAFILDTGQGSKSLPAPIRAAVELRNAAVRHPLSSLHFGTLPGDYKAIREQLLAIISTEASSVFAKDDALFWITSDWLGDRLDAHAEALDELRETHPRIFRALFERQLRLAARLGTQAGIDRSRLKHLLCDHARILLIGMAHDNIAHIRRLAISPHGRHFAGYTVWKSAGHVLLTSVAEPAIAVSELIARAPTMSGDDDAVRKKLLGDKLLASGAAGDFVWAVAIEVRAMLRRAACADARVTTKLGAIANAVAAVAGITNRDIFEQNLTQTSMSGFWFGLESSEAATFVAIDLIKALNAVEALVEAVLDQRAHEAHATKPSRTKTIFVATVLRAAGQPDREAAQLGTARGGDGGLDPANKGSRGPLASLQVKLRDPVIAERASRTFGIDPVALFRR</sequence>
<dbReference type="AlphaFoldDB" id="A0A1E3LUQ9"/>
<dbReference type="Proteomes" id="UP000094487">
    <property type="component" value="Unassembled WGS sequence"/>
</dbReference>
<feature type="region of interest" description="Disordered" evidence="1">
    <location>
        <begin position="382"/>
        <end position="409"/>
    </location>
</feature>
<dbReference type="OrthoDB" id="7056813at2"/>
<proteinExistence type="predicted"/>
<evidence type="ECO:0000313" key="2">
    <source>
        <dbReference type="EMBL" id="ODP37507.1"/>
    </source>
</evidence>
<comment type="caution">
    <text evidence="2">The sequence shown here is derived from an EMBL/GenBank/DDBJ whole genome shotgun (WGS) entry which is preliminary data.</text>
</comment>
<dbReference type="STRING" id="1888892.BFL28_17495"/>
<gene>
    <name evidence="2" type="ORF">BFL28_17495</name>
</gene>